<comment type="caution">
    <text evidence="6">The sequence shown here is derived from an EMBL/GenBank/DDBJ whole genome shotgun (WGS) entry which is preliminary data.</text>
</comment>
<dbReference type="NCBIfam" id="TIGR03506">
    <property type="entry name" value="FlgEFG_subfam"/>
    <property type="match status" value="2"/>
</dbReference>
<evidence type="ECO:0000259" key="3">
    <source>
        <dbReference type="Pfam" id="PF00460"/>
    </source>
</evidence>
<feature type="domain" description="Flagellar hook protein FlgE/F/G-like D1" evidence="5">
    <location>
        <begin position="96"/>
        <end position="170"/>
    </location>
</feature>
<keyword evidence="6" id="KW-0969">Cilium</keyword>
<evidence type="ECO:0000259" key="5">
    <source>
        <dbReference type="Pfam" id="PF22692"/>
    </source>
</evidence>
<evidence type="ECO:0000313" key="7">
    <source>
        <dbReference type="Proteomes" id="UP001596233"/>
    </source>
</evidence>
<dbReference type="Pfam" id="PF06429">
    <property type="entry name" value="Flg_bbr_C"/>
    <property type="match status" value="1"/>
</dbReference>
<dbReference type="Pfam" id="PF22692">
    <property type="entry name" value="LlgE_F_G_D1"/>
    <property type="match status" value="1"/>
</dbReference>
<evidence type="ECO:0000259" key="4">
    <source>
        <dbReference type="Pfam" id="PF06429"/>
    </source>
</evidence>
<dbReference type="EMBL" id="JBHSTE010000008">
    <property type="protein sequence ID" value="MFC6334929.1"/>
    <property type="molecule type" value="Genomic_DNA"/>
</dbReference>
<dbReference type="InterPro" id="IPR001444">
    <property type="entry name" value="Flag_bb_rod_N"/>
</dbReference>
<keyword evidence="2" id="KW-0975">Bacterial flagellum</keyword>
<reference evidence="7" key="1">
    <citation type="journal article" date="2019" name="Int. J. Syst. Evol. Microbiol.">
        <title>The Global Catalogue of Microorganisms (GCM) 10K type strain sequencing project: providing services to taxonomists for standard genome sequencing and annotation.</title>
        <authorList>
            <consortium name="The Broad Institute Genomics Platform"/>
            <consortium name="The Broad Institute Genome Sequencing Center for Infectious Disease"/>
            <person name="Wu L."/>
            <person name="Ma J."/>
        </authorList>
    </citation>
    <scope>NUCLEOTIDE SEQUENCE [LARGE SCALE GENOMIC DNA]</scope>
    <source>
        <strain evidence="7">PCU 280</strain>
    </source>
</reference>
<dbReference type="InterPro" id="IPR010930">
    <property type="entry name" value="Flg_bb/hook_C_dom"/>
</dbReference>
<proteinExistence type="inferred from homology"/>
<comment type="subcellular location">
    <subcellularLocation>
        <location evidence="2">Bacterial flagellum basal body</location>
    </subcellularLocation>
</comment>
<dbReference type="RefSeq" id="WP_379237966.1">
    <property type="nucleotide sequence ID" value="NZ_JBHSTE010000008.1"/>
</dbReference>
<keyword evidence="6" id="KW-0282">Flagellum</keyword>
<name>A0ABW1VBL2_9BACL</name>
<organism evidence="6 7">
    <name type="scientific">Paenibacillus septentrionalis</name>
    <dbReference type="NCBI Taxonomy" id="429342"/>
    <lineage>
        <taxon>Bacteria</taxon>
        <taxon>Bacillati</taxon>
        <taxon>Bacillota</taxon>
        <taxon>Bacilli</taxon>
        <taxon>Bacillales</taxon>
        <taxon>Paenibacillaceae</taxon>
        <taxon>Paenibacillus</taxon>
    </lineage>
</organism>
<feature type="domain" description="Flagellar basal body rod protein N-terminal" evidence="3">
    <location>
        <begin position="11"/>
        <end position="35"/>
    </location>
</feature>
<dbReference type="PANTHER" id="PTHR30435">
    <property type="entry name" value="FLAGELLAR PROTEIN"/>
    <property type="match status" value="1"/>
</dbReference>
<dbReference type="Proteomes" id="UP001596233">
    <property type="component" value="Unassembled WGS sequence"/>
</dbReference>
<dbReference type="Pfam" id="PF00460">
    <property type="entry name" value="Flg_bb_rod"/>
    <property type="match status" value="1"/>
</dbReference>
<protein>
    <submittedName>
        <fullName evidence="6">Flagellar hook-basal body protein</fullName>
    </submittedName>
</protein>
<evidence type="ECO:0000256" key="1">
    <source>
        <dbReference type="ARBA" id="ARBA00009677"/>
    </source>
</evidence>
<gene>
    <name evidence="6" type="ORF">ACFP56_20045</name>
</gene>
<dbReference type="PANTHER" id="PTHR30435:SF19">
    <property type="entry name" value="FLAGELLAR BASAL-BODY ROD PROTEIN FLGG"/>
    <property type="match status" value="1"/>
</dbReference>
<sequence>MNSSMIKALNSMNSYQMKLDTIADNVANSNTVGYKKKSTVFEDLLTNTKNQPEAFGLDGRRAPLGLNQGWGSRVAGISTDFSQGTFNETGVLTDLAIEGNALFEVQVDEGTTAYTRDGSFQISINAAGEPVLTTSQGYPVMATLPDGSQGRIVIPDGYSMQVLSNGSVNAVNELGDSIALGQIRLVEAVRPDALIQAADNLFTVAPGAVAAQAVVQIQPDANNRLAIHQGYVEQSNVDLSTEMTDMIKVQRAYQLAARALSSSDTMMQLANNLRSS</sequence>
<comment type="similarity">
    <text evidence="1 2">Belongs to the flagella basal body rod proteins family.</text>
</comment>
<keyword evidence="6" id="KW-0966">Cell projection</keyword>
<evidence type="ECO:0000256" key="2">
    <source>
        <dbReference type="RuleBase" id="RU362116"/>
    </source>
</evidence>
<accession>A0ABW1VBL2</accession>
<keyword evidence="7" id="KW-1185">Reference proteome</keyword>
<evidence type="ECO:0000313" key="6">
    <source>
        <dbReference type="EMBL" id="MFC6334929.1"/>
    </source>
</evidence>
<dbReference type="InterPro" id="IPR037925">
    <property type="entry name" value="FlgE/F/G-like"/>
</dbReference>
<dbReference type="InterPro" id="IPR020013">
    <property type="entry name" value="Flagellar_FlgE/F/G"/>
</dbReference>
<dbReference type="InterPro" id="IPR053967">
    <property type="entry name" value="LlgE_F_G-like_D1"/>
</dbReference>
<feature type="domain" description="Flagellar basal-body/hook protein C-terminal" evidence="4">
    <location>
        <begin position="229"/>
        <end position="273"/>
    </location>
</feature>
<dbReference type="SUPFAM" id="SSF117143">
    <property type="entry name" value="Flagellar hook protein flgE"/>
    <property type="match status" value="1"/>
</dbReference>